<proteinExistence type="predicted"/>
<dbReference type="SMART" id="SM00355">
    <property type="entry name" value="ZnF_C2H2"/>
    <property type="match status" value="8"/>
</dbReference>
<feature type="compositionally biased region" description="Basic residues" evidence="9">
    <location>
        <begin position="232"/>
        <end position="241"/>
    </location>
</feature>
<dbReference type="EMBL" id="JANPWB010000013">
    <property type="protein sequence ID" value="KAJ1103353.1"/>
    <property type="molecule type" value="Genomic_DNA"/>
</dbReference>
<evidence type="ECO:0000313" key="11">
    <source>
        <dbReference type="EMBL" id="KAJ1103353.1"/>
    </source>
</evidence>
<feature type="domain" description="C2H2-type" evidence="10">
    <location>
        <begin position="85"/>
        <end position="112"/>
    </location>
</feature>
<feature type="domain" description="C2H2-type" evidence="10">
    <location>
        <begin position="113"/>
        <end position="140"/>
    </location>
</feature>
<evidence type="ECO:0000256" key="9">
    <source>
        <dbReference type="SAM" id="MobiDB-lite"/>
    </source>
</evidence>
<dbReference type="PANTHER" id="PTHR24394:SF29">
    <property type="entry name" value="MYONEURIN"/>
    <property type="match status" value="1"/>
</dbReference>
<reference evidence="11" key="1">
    <citation type="journal article" date="2022" name="bioRxiv">
        <title>Sequencing and chromosome-scale assembly of the giantPleurodeles waltlgenome.</title>
        <authorList>
            <person name="Brown T."/>
            <person name="Elewa A."/>
            <person name="Iarovenko S."/>
            <person name="Subramanian E."/>
            <person name="Araus A.J."/>
            <person name="Petzold A."/>
            <person name="Susuki M."/>
            <person name="Suzuki K.-i.T."/>
            <person name="Hayashi T."/>
            <person name="Toyoda A."/>
            <person name="Oliveira C."/>
            <person name="Osipova E."/>
            <person name="Leigh N.D."/>
            <person name="Simon A."/>
            <person name="Yun M.H."/>
        </authorList>
    </citation>
    <scope>NUCLEOTIDE SEQUENCE</scope>
    <source>
        <strain evidence="11">20211129_DDA</strain>
        <tissue evidence="11">Liver</tissue>
    </source>
</reference>
<dbReference type="FunFam" id="3.30.160.60:FF:000250">
    <property type="entry name" value="zinc finger protein 197 isoform X1"/>
    <property type="match status" value="1"/>
</dbReference>
<protein>
    <recommendedName>
        <fullName evidence="10">C2H2-type domain-containing protein</fullName>
    </recommendedName>
</protein>
<sequence>MKPSRRSVFHSQQRSASGPVHCSVCEKSFSTEDRWVLHECTPSSRPPRSQGRRLTVLKCDFCLKPFPSRSKLERHVLIHTGQRPFACLLCDKTFRQKTHLKIHQITHMEDKPFECGFCHKSFKLQSKLFKHRQVHVRKALLPKLARRGWGTKVAAASGPIVIDDEEAFEEGYVSRPCNQDTGEMCSVYVIPFQCMGCEQNFETEQILQAHTCLIAEDGNALNTNKVNLIRRSKGRRGRPSVHSKVSGSRWPELQPGTRKKRKCYSVSHQKLVQEDQPGKDHGATGGKATNVRKLGTPKTVGTKRKMFKREMGQSQWSKPFTFPKQVLSCELGINMDCVPSENKLEEQNSGGRDEAIYVSSGEECDIAEVPVTTCRGPPRTRRRRLKVLSKCDMCEKTFPSLSKLRRHYLTHTGQKPFACALCGKCFRQSAHLKRHQVTHKEKGLHLEALTYQAELRNLNQFLSHEPDSMQLGSPCHNVSSPRPSPDLDDLSSESVAEIKVEVEAESGLEENLDDVQSLEDDARFFPDEECQASGPWNDIPSVTERTRGTRRSYECGVCFKLFKSPSKLERHLLVHAGQKPFKCSLCEKTFRQLPHLKRHTVTHSKESF</sequence>
<dbReference type="FunFam" id="3.30.160.60:FF:002212">
    <property type="entry name" value="Zinc finger protein 672"/>
    <property type="match status" value="1"/>
</dbReference>
<feature type="region of interest" description="Disordered" evidence="9">
    <location>
        <begin position="271"/>
        <end position="294"/>
    </location>
</feature>
<keyword evidence="4" id="KW-0677">Repeat</keyword>
<feature type="region of interest" description="Disordered" evidence="9">
    <location>
        <begin position="470"/>
        <end position="491"/>
    </location>
</feature>
<keyword evidence="3" id="KW-0479">Metal-binding</keyword>
<dbReference type="PANTHER" id="PTHR24394">
    <property type="entry name" value="ZINC FINGER PROTEIN"/>
    <property type="match status" value="1"/>
</dbReference>
<comment type="caution">
    <text evidence="11">The sequence shown here is derived from an EMBL/GenBank/DDBJ whole genome shotgun (WGS) entry which is preliminary data.</text>
</comment>
<dbReference type="Proteomes" id="UP001066276">
    <property type="component" value="Chromosome 9"/>
</dbReference>
<gene>
    <name evidence="11" type="ORF">NDU88_000779</name>
</gene>
<feature type="domain" description="C2H2-type" evidence="10">
    <location>
        <begin position="417"/>
        <end position="444"/>
    </location>
</feature>
<accession>A0AAV7MN04</accession>
<comment type="subcellular location">
    <subcellularLocation>
        <location evidence="2">Nucleus</location>
    </subcellularLocation>
</comment>
<feature type="domain" description="C2H2-type" evidence="10">
    <location>
        <begin position="581"/>
        <end position="608"/>
    </location>
</feature>
<feature type="domain" description="C2H2-type" evidence="10">
    <location>
        <begin position="553"/>
        <end position="580"/>
    </location>
</feature>
<comment type="function">
    <text evidence="1">May be involved in transcriptional regulation.</text>
</comment>
<feature type="region of interest" description="Disordered" evidence="9">
    <location>
        <begin position="232"/>
        <end position="259"/>
    </location>
</feature>
<keyword evidence="12" id="KW-1185">Reference proteome</keyword>
<keyword evidence="6" id="KW-0862">Zinc</keyword>
<dbReference type="FunFam" id="3.30.160.60:FF:000446">
    <property type="entry name" value="Zinc finger protein"/>
    <property type="match status" value="1"/>
</dbReference>
<dbReference type="Pfam" id="PF00096">
    <property type="entry name" value="zf-C2H2"/>
    <property type="match status" value="7"/>
</dbReference>
<dbReference type="InterPro" id="IPR013087">
    <property type="entry name" value="Znf_C2H2_type"/>
</dbReference>
<feature type="domain" description="C2H2-type" evidence="10">
    <location>
        <begin position="57"/>
        <end position="84"/>
    </location>
</feature>
<feature type="compositionally biased region" description="Basic and acidic residues" evidence="9">
    <location>
        <begin position="271"/>
        <end position="282"/>
    </location>
</feature>
<name>A0AAV7MN04_PLEWA</name>
<keyword evidence="5 8" id="KW-0863">Zinc-finger</keyword>
<evidence type="ECO:0000256" key="4">
    <source>
        <dbReference type="ARBA" id="ARBA00022737"/>
    </source>
</evidence>
<dbReference type="SUPFAM" id="SSF57667">
    <property type="entry name" value="beta-beta-alpha zinc fingers"/>
    <property type="match status" value="4"/>
</dbReference>
<dbReference type="AlphaFoldDB" id="A0AAV7MN04"/>
<dbReference type="PROSITE" id="PS00028">
    <property type="entry name" value="ZINC_FINGER_C2H2_1"/>
    <property type="match status" value="7"/>
</dbReference>
<dbReference type="FunFam" id="3.30.160.60:FF:000624">
    <property type="entry name" value="zinc finger protein 697"/>
    <property type="match status" value="1"/>
</dbReference>
<keyword evidence="7" id="KW-0539">Nucleus</keyword>
<evidence type="ECO:0000259" key="10">
    <source>
        <dbReference type="PROSITE" id="PS50157"/>
    </source>
</evidence>
<dbReference type="GO" id="GO:0000981">
    <property type="term" value="F:DNA-binding transcription factor activity, RNA polymerase II-specific"/>
    <property type="evidence" value="ECO:0007669"/>
    <property type="project" value="TreeGrafter"/>
</dbReference>
<dbReference type="GO" id="GO:0005634">
    <property type="term" value="C:nucleus"/>
    <property type="evidence" value="ECO:0007669"/>
    <property type="project" value="UniProtKB-SubCell"/>
</dbReference>
<evidence type="ECO:0000256" key="6">
    <source>
        <dbReference type="ARBA" id="ARBA00022833"/>
    </source>
</evidence>
<evidence type="ECO:0000256" key="2">
    <source>
        <dbReference type="ARBA" id="ARBA00004123"/>
    </source>
</evidence>
<organism evidence="11 12">
    <name type="scientific">Pleurodeles waltl</name>
    <name type="common">Iberian ribbed newt</name>
    <dbReference type="NCBI Taxonomy" id="8319"/>
    <lineage>
        <taxon>Eukaryota</taxon>
        <taxon>Metazoa</taxon>
        <taxon>Chordata</taxon>
        <taxon>Craniata</taxon>
        <taxon>Vertebrata</taxon>
        <taxon>Euteleostomi</taxon>
        <taxon>Amphibia</taxon>
        <taxon>Batrachia</taxon>
        <taxon>Caudata</taxon>
        <taxon>Salamandroidea</taxon>
        <taxon>Salamandridae</taxon>
        <taxon>Pleurodelinae</taxon>
        <taxon>Pleurodeles</taxon>
    </lineage>
</organism>
<evidence type="ECO:0000256" key="7">
    <source>
        <dbReference type="ARBA" id="ARBA00023242"/>
    </source>
</evidence>
<dbReference type="GO" id="GO:0008270">
    <property type="term" value="F:zinc ion binding"/>
    <property type="evidence" value="ECO:0007669"/>
    <property type="project" value="UniProtKB-KW"/>
</dbReference>
<dbReference type="Gene3D" id="3.30.160.60">
    <property type="entry name" value="Classic Zinc Finger"/>
    <property type="match status" value="7"/>
</dbReference>
<evidence type="ECO:0000256" key="5">
    <source>
        <dbReference type="ARBA" id="ARBA00022771"/>
    </source>
</evidence>
<evidence type="ECO:0000256" key="3">
    <source>
        <dbReference type="ARBA" id="ARBA00022723"/>
    </source>
</evidence>
<feature type="domain" description="C2H2-type" evidence="10">
    <location>
        <begin position="389"/>
        <end position="416"/>
    </location>
</feature>
<dbReference type="PROSITE" id="PS50157">
    <property type="entry name" value="ZINC_FINGER_C2H2_2"/>
    <property type="match status" value="7"/>
</dbReference>
<evidence type="ECO:0000256" key="1">
    <source>
        <dbReference type="ARBA" id="ARBA00003767"/>
    </source>
</evidence>
<dbReference type="InterPro" id="IPR036236">
    <property type="entry name" value="Znf_C2H2_sf"/>
</dbReference>
<evidence type="ECO:0000313" key="12">
    <source>
        <dbReference type="Proteomes" id="UP001066276"/>
    </source>
</evidence>
<evidence type="ECO:0000256" key="8">
    <source>
        <dbReference type="PROSITE-ProRule" id="PRU00042"/>
    </source>
</evidence>